<organism evidence="1 2">
    <name type="scientific">Comamonas terrigena</name>
    <dbReference type="NCBI Taxonomy" id="32013"/>
    <lineage>
        <taxon>Bacteria</taxon>
        <taxon>Pseudomonadati</taxon>
        <taxon>Pseudomonadota</taxon>
        <taxon>Betaproteobacteria</taxon>
        <taxon>Burkholderiales</taxon>
        <taxon>Comamonadaceae</taxon>
        <taxon>Comamonas</taxon>
    </lineage>
</organism>
<protein>
    <submittedName>
        <fullName evidence="1">Uncharacterized protein</fullName>
    </submittedName>
</protein>
<keyword evidence="2" id="KW-1185">Reference proteome</keyword>
<evidence type="ECO:0000313" key="2">
    <source>
        <dbReference type="Proteomes" id="UP000220246"/>
    </source>
</evidence>
<sequence length="77" mass="8861">MRSETSLSRREAARSAVLSQWLLWTTEKDHPSGFPSTETDFCTFYSFMRSWHPHLLTAGRCEDQSTLRSMINADGHP</sequence>
<dbReference type="Proteomes" id="UP000220246">
    <property type="component" value="Unassembled WGS sequence"/>
</dbReference>
<proteinExistence type="predicted"/>
<name>A0A2A7UVK0_COMTR</name>
<accession>A0A2A7UVK0</accession>
<dbReference type="AlphaFoldDB" id="A0A2A7UVK0"/>
<reference evidence="2" key="1">
    <citation type="submission" date="2017-09" db="EMBL/GenBank/DDBJ databases">
        <title>FDA dAtabase for Regulatory Grade micrObial Sequences (FDA-ARGOS): Supporting development and validation of Infectious Disease Dx tests.</title>
        <authorList>
            <person name="Minogue T."/>
            <person name="Wolcott M."/>
            <person name="Wasieloski L."/>
            <person name="Aguilar W."/>
            <person name="Moore D."/>
            <person name="Tallon L."/>
            <person name="Sadzewicz L."/>
            <person name="Ott S."/>
            <person name="Zhao X."/>
            <person name="Nagaraj S."/>
            <person name="Vavikolanu K."/>
            <person name="Aluvathingal J."/>
            <person name="Nadendla S."/>
            <person name="Sichtig H."/>
        </authorList>
    </citation>
    <scope>NUCLEOTIDE SEQUENCE [LARGE SCALE GENOMIC DNA]</scope>
    <source>
        <strain evidence="2">FDAARGOS_394</strain>
    </source>
</reference>
<gene>
    <name evidence="1" type="ORF">CRM82_12395</name>
</gene>
<evidence type="ECO:0000313" key="1">
    <source>
        <dbReference type="EMBL" id="PEH89288.1"/>
    </source>
</evidence>
<dbReference type="EMBL" id="PDEA01000001">
    <property type="protein sequence ID" value="PEH89288.1"/>
    <property type="molecule type" value="Genomic_DNA"/>
</dbReference>
<comment type="caution">
    <text evidence="1">The sequence shown here is derived from an EMBL/GenBank/DDBJ whole genome shotgun (WGS) entry which is preliminary data.</text>
</comment>